<feature type="transmembrane region" description="Helical" evidence="5">
    <location>
        <begin position="121"/>
        <end position="154"/>
    </location>
</feature>
<dbReference type="AlphaFoldDB" id="A0A398B3N4"/>
<organism evidence="6 7">
    <name type="scientific">Mesobacillus zeae</name>
    <dbReference type="NCBI Taxonomy" id="1917180"/>
    <lineage>
        <taxon>Bacteria</taxon>
        <taxon>Bacillati</taxon>
        <taxon>Bacillota</taxon>
        <taxon>Bacilli</taxon>
        <taxon>Bacillales</taxon>
        <taxon>Bacillaceae</taxon>
        <taxon>Mesobacillus</taxon>
    </lineage>
</organism>
<feature type="transmembrane region" description="Helical" evidence="5">
    <location>
        <begin position="69"/>
        <end position="87"/>
    </location>
</feature>
<keyword evidence="7" id="KW-1185">Reference proteome</keyword>
<dbReference type="OrthoDB" id="7203053at2"/>
<evidence type="ECO:0000313" key="6">
    <source>
        <dbReference type="EMBL" id="RID84191.1"/>
    </source>
</evidence>
<dbReference type="Proteomes" id="UP000265816">
    <property type="component" value="Unassembled WGS sequence"/>
</dbReference>
<dbReference type="RefSeq" id="WP_119113459.1">
    <property type="nucleotide sequence ID" value="NZ_CBCSEO010000010.1"/>
</dbReference>
<evidence type="ECO:0000313" key="7">
    <source>
        <dbReference type="Proteomes" id="UP000265816"/>
    </source>
</evidence>
<evidence type="ECO:0000256" key="3">
    <source>
        <dbReference type="ARBA" id="ARBA00022989"/>
    </source>
</evidence>
<protein>
    <recommendedName>
        <fullName evidence="8">Isoprenylcysteine carboxyl methyltransferase</fullName>
    </recommendedName>
</protein>
<comment type="caution">
    <text evidence="6">The sequence shown here is derived from an EMBL/GenBank/DDBJ whole genome shotgun (WGS) entry which is preliminary data.</text>
</comment>
<evidence type="ECO:0000256" key="4">
    <source>
        <dbReference type="ARBA" id="ARBA00023136"/>
    </source>
</evidence>
<dbReference type="PANTHER" id="PTHR12714">
    <property type="entry name" value="PROTEIN-S ISOPRENYLCYSTEINE O-METHYLTRANSFERASE"/>
    <property type="match status" value="1"/>
</dbReference>
<feature type="transmembrane region" description="Helical" evidence="5">
    <location>
        <begin position="40"/>
        <end position="57"/>
    </location>
</feature>
<dbReference type="Gene3D" id="1.20.120.1630">
    <property type="match status" value="1"/>
</dbReference>
<evidence type="ECO:0000256" key="5">
    <source>
        <dbReference type="SAM" id="Phobius"/>
    </source>
</evidence>
<evidence type="ECO:0000256" key="1">
    <source>
        <dbReference type="ARBA" id="ARBA00004141"/>
    </source>
</evidence>
<dbReference type="PANTHER" id="PTHR12714:SF25">
    <property type="entry name" value="CONSERVED HYPOTHETICAL MEMBRANE PROTEIN"/>
    <property type="match status" value="1"/>
</dbReference>
<keyword evidence="2 5" id="KW-0812">Transmembrane</keyword>
<reference evidence="6 7" key="1">
    <citation type="submission" date="2018-08" db="EMBL/GenBank/DDBJ databases">
        <title>Bacillus jemisoniae sp. nov., Bacillus chryseoplanitiae sp. nov., Bacillus resnikiae sp. nov., and Bacillus frankliniae sp. nov., isolated from Viking spacecraft and associated surfaces.</title>
        <authorList>
            <person name="Seuylemezian A."/>
            <person name="Vaishampayan P."/>
        </authorList>
    </citation>
    <scope>NUCLEOTIDE SEQUENCE [LARGE SCALE GENOMIC DNA]</scope>
    <source>
        <strain evidence="6 7">JJ-247</strain>
    </source>
</reference>
<dbReference type="Pfam" id="PF04140">
    <property type="entry name" value="ICMT"/>
    <property type="match status" value="1"/>
</dbReference>
<proteinExistence type="predicted"/>
<gene>
    <name evidence="6" type="ORF">D1970_13825</name>
</gene>
<dbReference type="GO" id="GO:0016020">
    <property type="term" value="C:membrane"/>
    <property type="evidence" value="ECO:0007669"/>
    <property type="project" value="UniProtKB-SubCell"/>
</dbReference>
<dbReference type="EMBL" id="QWVT01000023">
    <property type="protein sequence ID" value="RID84191.1"/>
    <property type="molecule type" value="Genomic_DNA"/>
</dbReference>
<name>A0A398B3N4_9BACI</name>
<dbReference type="InterPro" id="IPR007269">
    <property type="entry name" value="ICMT_MeTrfase"/>
</dbReference>
<evidence type="ECO:0008006" key="8">
    <source>
        <dbReference type="Google" id="ProtNLM"/>
    </source>
</evidence>
<accession>A0A398B3N4</accession>
<sequence>MPFYLFIGFVILQRLAELIIARKNERWMKSRGAVETGQGHYKAMVVIHVAFLLSTILEVKWFNRELSDFWPLLLSLFFAAQIMRIWALTSLGNFWNTKIIILPGADVVQKGPYRIMKHPNYVVVVTEIIVIPLMFNAVITAVVFTVLNIIILSFRIPAEEKALKELTHYGSAFEKSNRFLPNLLNKYDNQ</sequence>
<dbReference type="GO" id="GO:0004671">
    <property type="term" value="F:protein C-terminal S-isoprenylcysteine carboxyl O-methyltransferase activity"/>
    <property type="evidence" value="ECO:0007669"/>
    <property type="project" value="InterPro"/>
</dbReference>
<keyword evidence="3 5" id="KW-1133">Transmembrane helix</keyword>
<evidence type="ECO:0000256" key="2">
    <source>
        <dbReference type="ARBA" id="ARBA00022692"/>
    </source>
</evidence>
<comment type="subcellular location">
    <subcellularLocation>
        <location evidence="1">Membrane</location>
        <topology evidence="1">Multi-pass membrane protein</topology>
    </subcellularLocation>
</comment>
<keyword evidence="4 5" id="KW-0472">Membrane</keyword>